<proteinExistence type="predicted"/>
<evidence type="ECO:0000256" key="1">
    <source>
        <dbReference type="SAM" id="Coils"/>
    </source>
</evidence>
<reference evidence="4" key="1">
    <citation type="submission" date="2021-06" db="EMBL/GenBank/DDBJ databases">
        <title>Parelaphostrongylus tenuis whole genome reference sequence.</title>
        <authorList>
            <person name="Garwood T.J."/>
            <person name="Larsen P.A."/>
            <person name="Fountain-Jones N.M."/>
            <person name="Garbe J.R."/>
            <person name="Macchietto M.G."/>
            <person name="Kania S.A."/>
            <person name="Gerhold R.W."/>
            <person name="Richards J.E."/>
            <person name="Wolf T.M."/>
        </authorList>
    </citation>
    <scope>NUCLEOTIDE SEQUENCE</scope>
    <source>
        <strain evidence="4">MNPRO001-30</strain>
        <tissue evidence="4">Meninges</tissue>
    </source>
</reference>
<keyword evidence="5" id="KW-1185">Reference proteome</keyword>
<feature type="coiled-coil region" evidence="1">
    <location>
        <begin position="432"/>
        <end position="487"/>
    </location>
</feature>
<dbReference type="InterPro" id="IPR057134">
    <property type="entry name" value="Spectrin_Anc-1_3"/>
</dbReference>
<dbReference type="GO" id="GO:0048471">
    <property type="term" value="C:perinuclear region of cytoplasm"/>
    <property type="evidence" value="ECO:0007669"/>
    <property type="project" value="TreeGrafter"/>
</dbReference>
<name>A0AAD5RE33_PARTN</name>
<dbReference type="GO" id="GO:0007010">
    <property type="term" value="P:cytoskeleton organization"/>
    <property type="evidence" value="ECO:0007669"/>
    <property type="project" value="TreeGrafter"/>
</dbReference>
<feature type="coiled-coil region" evidence="1">
    <location>
        <begin position="354"/>
        <end position="381"/>
    </location>
</feature>
<evidence type="ECO:0000313" key="4">
    <source>
        <dbReference type="EMBL" id="KAJ1374416.1"/>
    </source>
</evidence>
<gene>
    <name evidence="4" type="primary">ANC-1_5</name>
    <name evidence="4" type="ORF">KIN20_037100</name>
</gene>
<comment type="caution">
    <text evidence="4">The sequence shown here is derived from an EMBL/GenBank/DDBJ whole genome shotgun (WGS) entry which is preliminary data.</text>
</comment>
<organism evidence="4 5">
    <name type="scientific">Parelaphostrongylus tenuis</name>
    <name type="common">Meningeal worm</name>
    <dbReference type="NCBI Taxonomy" id="148309"/>
    <lineage>
        <taxon>Eukaryota</taxon>
        <taxon>Metazoa</taxon>
        <taxon>Ecdysozoa</taxon>
        <taxon>Nematoda</taxon>
        <taxon>Chromadorea</taxon>
        <taxon>Rhabditida</taxon>
        <taxon>Rhabditina</taxon>
        <taxon>Rhabditomorpha</taxon>
        <taxon>Strongyloidea</taxon>
        <taxon>Metastrongylidae</taxon>
        <taxon>Parelaphostrongylus</taxon>
    </lineage>
</organism>
<feature type="domain" description="Nuclear anchorage protein 1 spectrin-like repeat" evidence="2">
    <location>
        <begin position="102"/>
        <end position="215"/>
    </location>
</feature>
<evidence type="ECO:0000259" key="3">
    <source>
        <dbReference type="Pfam" id="PF24615"/>
    </source>
</evidence>
<dbReference type="GO" id="GO:0019894">
    <property type="term" value="F:kinesin binding"/>
    <property type="evidence" value="ECO:0007669"/>
    <property type="project" value="TreeGrafter"/>
</dbReference>
<sequence length="1961" mass="223577">MSGMASPILDQRRVDVEDEIARSAADESLRNTLIPISDRLSRLVNDANRLLLDPEGVPSQYRLSAEELSNECRHAINVLHDIPMNHPSVEALNVALSSAENVIPILEERAKNWDDFVRVRDEVDAGLNKLRRPIDEVLTQPRRSIKDAMNDLDTLSAERQKFGIFDDKVRLLQELSERLDPLESAYADVRFIDVDVEQTKEQYDAVLNELPTEIEEEKRLCDSVNNFIEEINSICSLLREQPTKDRLKNIEQFQLPALQSELSALQEKHDEANNTRKHVDPDKSRLSALNDRISSLDALMKGAEESIDRKEQEALLALLTMKLLQLTKLPLHELNEESVVDLENQLGSLPIEHADQMRNQIDQLRDMKKKHDDVIKETLERFVMLENEIASLPSSNDIEIVEASLGRIRDAREALAELSPDLMAEEKIVDRLENTRRIIDDLTKRNENELQRLLRDRDLRNNAIESLDQLERDVSNLENALPSSMASSNELIHFRQSKMPSISGKLEGITDVPIDLLSKKDDLSNRIDAVSRMLDDRLNERIKYEEKASKLQDILNECNDKLRNRSDVPIPIENSIKEVEDLSSLLARLDAIPQEDLSCIVLAEDIANAKERLKKQLSILRRTLDDEENAREKQNKLRNAISAIADGLRNVDVKNPGIAQERVDLLDTELQKLRGIADTCHQFAISLSPIVSHDDLEKTFPEQVEHLQKECDEKKKDIEQSVQLSRVTPEILQICESLQQQSDEIPNNLSEQQAVLVDLENKKQRLENLLQTIPDGDASEELRQRSAWDLSKLKDVLRKLEDSIADKIAALAAFNAVRQETEDQMLRITSPEISGKTPEELRKGEDALCRLQQRIVELDPSVLDDEQQNEHAELLDRIDKMIAAVKQRRDDVENEVTRTAMVESLRNTLTPISTRLAQLVNDANRLLSDPEGLPSQYRPSAEELNHECKNAITVLHGAPTSHPSVETLNVALSSAESIIPILEERADNWNEFVRVRDEVDAELNKLRQPLDEVLIKSRRSINDAKNDFDTISAERHKSGTLDDKVRILQKLSERLDPLESAYADVRFIDVDVEQTEKQYDNVLNELSTEIEDEKRLCDSVDHFFDEINSICSLLTEQPTKDRLENIERFRLPALQAELSALQEKHDEANNTRKHVDPDKSRLSALNDRISSLDALMKGAEESIEKNEREALIALLTMKLLQLTSVPLRELSEESLMDVENQLGSLSSEHADQLRNQIEQLRDRKRKYSDTTKETLQRLALVEKTIATFPSSYDIETVEANLGRIRNAREALAELSSDVIAEEKIADRVENTRRLIDELAKRNEDDLQKLLRERDLRNNALESLNQLERDVSHLGNAPPSSITPSTELISFIQANIPSLLAKLDAITDVPIDLVPKKNDLSNRIDTISRMLDDRLNERMNYEEKAKKLQHILNECNDKLRNRSEVPIPIEDIIKEVEDLSSLLARLDAIPKEDLASCSELAGDIVSFKEHVKEQLSTLRKTLNDEENARENQNELRKRILAIGDGLRNVDVEDLQTAQKLVDSLDAELQKLRRIADTCHQFAITFSPIASHDDLDKTLPEQIERLQKECDGKRKDVEQSVELSRITPEILQISERLQQQSDEIPHNLSEQQAVLVDLENKKQLLENLLQTIPEGDATEELRQRSAGELLKLKDLLKKLGDSIADKITALTAFHAAHKETEDQLLFIASPESTERTPEELRRDEDTLCRLEQRISELDRSALDDEQQNEHAQLLDRIAKMIAAVKQRLADVENAVARSVADESLRNTLIPISDRLSQFVNDANRLLLDPEGVPSQYRPAAEELNNECKHALTVLHNAPANHPCVEALNVALSSAENIIPILEQRARIWDEFIRVRDEVDVELNKLRQPLDEVLMKSRRSVNDAMNDFHTMSAERQKSDILDGKVRILQELSERLDPLESAYADVRFIDVDVEQTEKQYDDVTE</sequence>
<dbReference type="EMBL" id="JAHQIW010007458">
    <property type="protein sequence ID" value="KAJ1374416.1"/>
    <property type="molecule type" value="Genomic_DNA"/>
</dbReference>
<feature type="domain" description="Nuclear anchorage protein 1 spectrin repeat" evidence="3">
    <location>
        <begin position="806"/>
        <end position="898"/>
    </location>
</feature>
<feature type="coiled-coil region" evidence="1">
    <location>
        <begin position="749"/>
        <end position="810"/>
    </location>
</feature>
<feature type="domain" description="Nuclear anchorage protein 1 spectrin-like repeat" evidence="2">
    <location>
        <begin position="978"/>
        <end position="1091"/>
    </location>
</feature>
<dbReference type="InterPro" id="IPR057133">
    <property type="entry name" value="Spectrin_Anc-1_2"/>
</dbReference>
<feature type="coiled-coil region" evidence="1">
    <location>
        <begin position="603"/>
        <end position="640"/>
    </location>
</feature>
<dbReference type="Pfam" id="PF24615">
    <property type="entry name" value="Spectrin_Anc-1_2"/>
    <property type="match status" value="2"/>
</dbReference>
<keyword evidence="1" id="KW-0175">Coiled coil</keyword>
<dbReference type="Proteomes" id="UP001196413">
    <property type="component" value="Unassembled WGS sequence"/>
</dbReference>
<feature type="domain" description="Nuclear anchorage protein 1 spectrin-like repeat" evidence="2">
    <location>
        <begin position="1855"/>
        <end position="1960"/>
    </location>
</feature>
<feature type="domain" description="Nuclear anchorage protein 1 spectrin repeat" evidence="3">
    <location>
        <begin position="1683"/>
        <end position="1775"/>
    </location>
</feature>
<feature type="coiled-coil region" evidence="1">
    <location>
        <begin position="1131"/>
        <end position="1189"/>
    </location>
</feature>
<feature type="coiled-coil region" evidence="1">
    <location>
        <begin position="1230"/>
        <end position="1257"/>
    </location>
</feature>
<dbReference type="GO" id="GO:0005635">
    <property type="term" value="C:nuclear envelope"/>
    <property type="evidence" value="ECO:0007669"/>
    <property type="project" value="TreeGrafter"/>
</dbReference>
<evidence type="ECO:0000259" key="2">
    <source>
        <dbReference type="Pfam" id="PF24611"/>
    </source>
</evidence>
<feature type="coiled-coil region" evidence="1">
    <location>
        <begin position="1301"/>
        <end position="1356"/>
    </location>
</feature>
<accession>A0AAD5RE33</accession>
<protein>
    <submittedName>
        <fullName evidence="4">CAMSAP CH domain</fullName>
    </submittedName>
</protein>
<dbReference type="GO" id="GO:0007097">
    <property type="term" value="P:nuclear migration"/>
    <property type="evidence" value="ECO:0007669"/>
    <property type="project" value="TreeGrafter"/>
</dbReference>
<feature type="coiled-coil region" evidence="1">
    <location>
        <begin position="1487"/>
        <end position="1553"/>
    </location>
</feature>
<evidence type="ECO:0000313" key="5">
    <source>
        <dbReference type="Proteomes" id="UP001196413"/>
    </source>
</evidence>
<dbReference type="PANTHER" id="PTHR21524">
    <property type="entry name" value="SPECTRIN REPEAT CONTAINING NUCLEAR ENVELOPE PROTEIN 2"/>
    <property type="match status" value="1"/>
</dbReference>
<dbReference type="Pfam" id="PF24611">
    <property type="entry name" value="Spectrin_Anc-1"/>
    <property type="match status" value="3"/>
</dbReference>
<dbReference type="PANTHER" id="PTHR21524:SF5">
    <property type="entry name" value="SPECTRIN REPEAT CONTAINING NUCLEAR ENVELOPE PROTEIN 2"/>
    <property type="match status" value="1"/>
</dbReference>
<dbReference type="GO" id="GO:0006997">
    <property type="term" value="P:nucleus organization"/>
    <property type="evidence" value="ECO:0007669"/>
    <property type="project" value="TreeGrafter"/>
</dbReference>
<feature type="coiled-coil region" evidence="1">
    <location>
        <begin position="255"/>
        <end position="313"/>
    </location>
</feature>